<feature type="compositionally biased region" description="Basic and acidic residues" evidence="1">
    <location>
        <begin position="328"/>
        <end position="338"/>
    </location>
</feature>
<dbReference type="GO" id="GO:0000226">
    <property type="term" value="P:microtubule cytoskeleton organization"/>
    <property type="evidence" value="ECO:0007669"/>
    <property type="project" value="TreeGrafter"/>
</dbReference>
<evidence type="ECO:0000259" key="2">
    <source>
        <dbReference type="PROSITE" id="PS50003"/>
    </source>
</evidence>
<protein>
    <recommendedName>
        <fullName evidence="2">PH domain-containing protein</fullName>
    </recommendedName>
</protein>
<dbReference type="InParanoid" id="A0A5J5ERJ4"/>
<dbReference type="GO" id="GO:0005543">
    <property type="term" value="F:phospholipid binding"/>
    <property type="evidence" value="ECO:0007669"/>
    <property type="project" value="InterPro"/>
</dbReference>
<feature type="compositionally biased region" description="Acidic residues" evidence="1">
    <location>
        <begin position="465"/>
        <end position="477"/>
    </location>
</feature>
<dbReference type="PROSITE" id="PS50003">
    <property type="entry name" value="PH_DOMAIN"/>
    <property type="match status" value="1"/>
</dbReference>
<evidence type="ECO:0000256" key="1">
    <source>
        <dbReference type="SAM" id="MobiDB-lite"/>
    </source>
</evidence>
<feature type="region of interest" description="Disordered" evidence="1">
    <location>
        <begin position="412"/>
        <end position="598"/>
    </location>
</feature>
<evidence type="ECO:0000313" key="3">
    <source>
        <dbReference type="EMBL" id="KAA8900557.1"/>
    </source>
</evidence>
<feature type="region of interest" description="Disordered" evidence="1">
    <location>
        <begin position="111"/>
        <end position="152"/>
    </location>
</feature>
<feature type="compositionally biased region" description="Polar residues" evidence="1">
    <location>
        <begin position="1389"/>
        <end position="1400"/>
    </location>
</feature>
<dbReference type="Proteomes" id="UP000326924">
    <property type="component" value="Unassembled WGS sequence"/>
</dbReference>
<dbReference type="EMBL" id="VXIS01000152">
    <property type="protein sequence ID" value="KAA8900557.1"/>
    <property type="molecule type" value="Genomic_DNA"/>
</dbReference>
<feature type="region of interest" description="Disordered" evidence="1">
    <location>
        <begin position="673"/>
        <end position="694"/>
    </location>
</feature>
<reference evidence="3 4" key="1">
    <citation type="submission" date="2019-09" db="EMBL/GenBank/DDBJ databases">
        <title>Draft genome of the ectomycorrhizal ascomycete Sphaerosporella brunnea.</title>
        <authorList>
            <consortium name="DOE Joint Genome Institute"/>
            <person name="Benucci G.M."/>
            <person name="Marozzi G."/>
            <person name="Antonielli L."/>
            <person name="Sanchez S."/>
            <person name="Marco P."/>
            <person name="Wang X."/>
            <person name="Falini L.B."/>
            <person name="Barry K."/>
            <person name="Haridas S."/>
            <person name="Lipzen A."/>
            <person name="Labutti K."/>
            <person name="Grigoriev I.V."/>
            <person name="Murat C."/>
            <person name="Martin F."/>
            <person name="Albertini E."/>
            <person name="Donnini D."/>
            <person name="Bonito G."/>
        </authorList>
    </citation>
    <scope>NUCLEOTIDE SEQUENCE [LARGE SCALE GENOMIC DNA]</scope>
    <source>
        <strain evidence="3 4">Sb_GMNB300</strain>
    </source>
</reference>
<dbReference type="Gene3D" id="2.30.29.30">
    <property type="entry name" value="Pleckstrin-homology domain (PH domain)/Phosphotyrosine-binding domain (PTB)"/>
    <property type="match status" value="1"/>
</dbReference>
<name>A0A5J5ERJ4_9PEZI</name>
<feature type="domain" description="PH" evidence="2">
    <location>
        <begin position="1463"/>
        <end position="1574"/>
    </location>
</feature>
<feature type="region of interest" description="Disordered" evidence="1">
    <location>
        <begin position="1435"/>
        <end position="1454"/>
    </location>
</feature>
<dbReference type="SUPFAM" id="SSF50729">
    <property type="entry name" value="PH domain-like"/>
    <property type="match status" value="1"/>
</dbReference>
<evidence type="ECO:0000313" key="4">
    <source>
        <dbReference type="Proteomes" id="UP000326924"/>
    </source>
</evidence>
<dbReference type="GO" id="GO:0005938">
    <property type="term" value="C:cell cortex"/>
    <property type="evidence" value="ECO:0007669"/>
    <property type="project" value="InterPro"/>
</dbReference>
<sequence length="1721" mass="189621">MSSGMDDPFTTPKHVREPPALDFDSPPILTRPNTSPEQLKRTLQAHLAETRKRLDGAGQLGRDLVKQEEEIEARLKELEECGGRIDPELKRKLAELEKEYNEVGRETARALLTNKIMGGASPHAPPSSQGTSSPSKPAATQTRRQRNQPPSRHHDLEFAAELGQGLIAEVRKLQALLSEREETLKVVQMEKSRLEQHAETIETRLRSLDDSEQRYKEENWNLELAIQELHAQQSEHKETETRMQTTIAQLEYEKTMVIKELDDMKAQFTKVSDELEAKTKQDETEIGSLRRALATTDTEKGQLSKKVEELKLELDEAQKQNLRLRILSERQAEEEKSDGFNLEPEDDDSPDHSPPPSPTKHTQRHGQLEAETLKSSLNHAHRLIQNLRSGLHREKAEKNDLKRLLQEARDELEGARGFSSPSQKEKRRRPDGTFKKLPRPSVALLGIARKSRDEVVAESPISPLGDDEWEETPEDDGEFGRTPGAYVSSVPPTDIEEGDTSFETANERDSTDVFDTATENEHDATETEAYRTGAETPANDGPTSADDLTETESRSRRLRPKASHLSSRSMRPLRLQKLRQQRSSIVSTASTEDDDGYDDRFFSYPGSNMDESDGMLTPDSREYDEEYLQKTPEALANPRLKLRLNRAWGKVPQRMASGNSMFNSNVFSPGSPASFNSPSSMDASPRNPSFRSSTVPNISKSLFAELGSSPGMMSTDGDEDVYSSLSKKLSPSLMPRGMVEMVDCGVMTEEPYPDIPILLDDSASDVASDRPSTAVTVVNDFGMLGVGAIFDRKPFLEPTPPMPEMSDAGVQSDEEAKPVLHDMGIQSEEIPAPAMSEIGTQSDEEPAMVTSDAGTQFVVLATEMGTQSDEEPVPIVTEIGTQSDDEPLPLVAEMGTQSDEEPVPGTTEIGTQSDEEPLPLVTEMGTQSDEEFVPVVAEMGTQYDEEPALAVSETGTQFDTELEAPVVPILEPVKLSDSGTQFDPELEKVEIEAPVFAIVQGEAVATEPVQEEEPEQAIVTVVPTAHVEEAPAFELVKGESLETTPVEVETPVFSVVKGESLETTPVEPVKVQLVLEFADIVAESTEPVSPVLSTPPVVSVPKPVDFSEIIAQSTEPVSPVLPPPPIVLSAPAVSIMTAAPVADAAVSSDEDTPKKVSESIDESPPRPTTPTPSERKRGFFSSFFGSRSKQTTPTKEQTLGTKKSFSGSKNSLILVSDEEVDDTVRQKEASTRPRLNFTASVAESSVQTDLSSDFFTQKEPQIPQRPVLIGTGTMTEPTIIATTPSLHSTTSFESVGPSRSKMGAEGVRLVSAESSLIRPESSSSMRQLRMPYPPLPENHQEHIAAAQQKFGGAHEQTSMGPPPVPTLRGSAFRPRTPAQYDQSRLAETPASTLHAGSTTPKPVPKISATRSEVSSPGSRRSSLSSFATELDDRFNMQHDGYPTRNGDSQQSSTDPRVIQAITQTMIGEYLWKYTRNTGRGTMSHTRHKRFFWIHPYTRTLYWSDRDPQSAGRAELRAKSVAIEAVRVVTDDNPMPPGLHRKSLVIITPGRTLKFTAPTSQRHETWFSALSYLLLRDGQDGIVDDTAPLNDDDMREYAPQGGYSTESSLRPTVRGASSFSSFRSRTTREASPVRNASSLSTRRPADREKTQGSLSRLGNIFRPAAGFGSYSSRNDNSVYGISENGNSEEDIPRDQEMEIDRMENVRACCDGLFLMFYCLNRY</sequence>
<dbReference type="OrthoDB" id="2149224at2759"/>
<comment type="caution">
    <text evidence="3">The sequence shown here is derived from an EMBL/GenBank/DDBJ whole genome shotgun (WGS) entry which is preliminary data.</text>
</comment>
<feature type="compositionally biased region" description="Polar residues" evidence="1">
    <location>
        <begin position="126"/>
        <end position="150"/>
    </location>
</feature>
<feature type="region of interest" description="Disordered" evidence="1">
    <location>
        <begin position="1583"/>
        <end position="1651"/>
    </location>
</feature>
<dbReference type="InterPro" id="IPR011993">
    <property type="entry name" value="PH-like_dom_sf"/>
</dbReference>
<proteinExistence type="predicted"/>
<dbReference type="InterPro" id="IPR001849">
    <property type="entry name" value="PH_domain"/>
</dbReference>
<feature type="region of interest" description="Disordered" evidence="1">
    <location>
        <begin position="328"/>
        <end position="366"/>
    </location>
</feature>
<dbReference type="SMART" id="SM00233">
    <property type="entry name" value="PH"/>
    <property type="match status" value="1"/>
</dbReference>
<organism evidence="3 4">
    <name type="scientific">Sphaerosporella brunnea</name>
    <dbReference type="NCBI Taxonomy" id="1250544"/>
    <lineage>
        <taxon>Eukaryota</taxon>
        <taxon>Fungi</taxon>
        <taxon>Dikarya</taxon>
        <taxon>Ascomycota</taxon>
        <taxon>Pezizomycotina</taxon>
        <taxon>Pezizomycetes</taxon>
        <taxon>Pezizales</taxon>
        <taxon>Pyronemataceae</taxon>
        <taxon>Sphaerosporella</taxon>
    </lineage>
</organism>
<dbReference type="GO" id="GO:0032065">
    <property type="term" value="P:maintenance of protein location in cell cortex"/>
    <property type="evidence" value="ECO:0007669"/>
    <property type="project" value="InterPro"/>
</dbReference>
<feature type="compositionally biased region" description="Low complexity" evidence="1">
    <location>
        <begin position="1179"/>
        <end position="1189"/>
    </location>
</feature>
<feature type="region of interest" description="Disordered" evidence="1">
    <location>
        <begin position="1347"/>
        <end position="1425"/>
    </location>
</feature>
<feature type="compositionally biased region" description="Basic and acidic residues" evidence="1">
    <location>
        <begin position="519"/>
        <end position="529"/>
    </location>
</feature>
<dbReference type="PANTHER" id="PTHR28190">
    <property type="entry name" value="NUCLEAR MIGRATION PROTEIN NUM1"/>
    <property type="match status" value="1"/>
</dbReference>
<dbReference type="Pfam" id="PF12814">
    <property type="entry name" value="Mcp5_PH"/>
    <property type="match status" value="1"/>
</dbReference>
<feature type="region of interest" description="Disordered" evidence="1">
    <location>
        <begin position="1"/>
        <end position="39"/>
    </location>
</feature>
<feature type="compositionally biased region" description="Polar residues" evidence="1">
    <location>
        <begin position="1445"/>
        <end position="1454"/>
    </location>
</feature>
<dbReference type="GO" id="GO:0005739">
    <property type="term" value="C:mitochondrion"/>
    <property type="evidence" value="ECO:0007669"/>
    <property type="project" value="TreeGrafter"/>
</dbReference>
<keyword evidence="4" id="KW-1185">Reference proteome</keyword>
<accession>A0A5J5ERJ4</accession>
<dbReference type="InterPro" id="IPR053005">
    <property type="entry name" value="Nuclear_Pos-Cytoskel_Interact"/>
</dbReference>
<feature type="compositionally biased region" description="Low complexity" evidence="1">
    <location>
        <begin position="1410"/>
        <end position="1425"/>
    </location>
</feature>
<feature type="region of interest" description="Disordered" evidence="1">
    <location>
        <begin position="1144"/>
        <end position="1204"/>
    </location>
</feature>
<dbReference type="PANTHER" id="PTHR28190:SF1">
    <property type="entry name" value="NUCLEAR MIGRATION PROTEIN NUM1"/>
    <property type="match status" value="1"/>
</dbReference>
<dbReference type="InterPro" id="IPR024774">
    <property type="entry name" value="PH_dom-Mcp5-type"/>
</dbReference>
<gene>
    <name evidence="3" type="ORF">FN846DRAFT_892067</name>
</gene>
<dbReference type="GO" id="GO:0015631">
    <property type="term" value="F:tubulin binding"/>
    <property type="evidence" value="ECO:0007669"/>
    <property type="project" value="TreeGrafter"/>
</dbReference>
<feature type="compositionally biased region" description="Polar residues" evidence="1">
    <location>
        <begin position="1190"/>
        <end position="1204"/>
    </location>
</feature>
<dbReference type="CDD" id="cd13365">
    <property type="entry name" value="PH_PLC_plant-like"/>
    <property type="match status" value="1"/>
</dbReference>